<dbReference type="EMBL" id="JAYMYS010000002">
    <property type="protein sequence ID" value="KAK7404440.1"/>
    <property type="molecule type" value="Genomic_DNA"/>
</dbReference>
<comment type="caution">
    <text evidence="1">The sequence shown here is derived from an EMBL/GenBank/DDBJ whole genome shotgun (WGS) entry which is preliminary data.</text>
</comment>
<name>A0AAN9XQP0_PSOTE</name>
<keyword evidence="2" id="KW-1185">Reference proteome</keyword>
<accession>A0AAN9XQP0</accession>
<evidence type="ECO:0000313" key="2">
    <source>
        <dbReference type="Proteomes" id="UP001386955"/>
    </source>
</evidence>
<organism evidence="1 2">
    <name type="scientific">Psophocarpus tetragonolobus</name>
    <name type="common">Winged bean</name>
    <name type="synonym">Dolichos tetragonolobus</name>
    <dbReference type="NCBI Taxonomy" id="3891"/>
    <lineage>
        <taxon>Eukaryota</taxon>
        <taxon>Viridiplantae</taxon>
        <taxon>Streptophyta</taxon>
        <taxon>Embryophyta</taxon>
        <taxon>Tracheophyta</taxon>
        <taxon>Spermatophyta</taxon>
        <taxon>Magnoliopsida</taxon>
        <taxon>eudicotyledons</taxon>
        <taxon>Gunneridae</taxon>
        <taxon>Pentapetalae</taxon>
        <taxon>rosids</taxon>
        <taxon>fabids</taxon>
        <taxon>Fabales</taxon>
        <taxon>Fabaceae</taxon>
        <taxon>Papilionoideae</taxon>
        <taxon>50 kb inversion clade</taxon>
        <taxon>NPAAA clade</taxon>
        <taxon>indigoferoid/millettioid clade</taxon>
        <taxon>Phaseoleae</taxon>
        <taxon>Psophocarpus</taxon>
    </lineage>
</organism>
<evidence type="ECO:0000313" key="1">
    <source>
        <dbReference type="EMBL" id="KAK7404440.1"/>
    </source>
</evidence>
<dbReference type="AlphaFoldDB" id="A0AAN9XQP0"/>
<protein>
    <submittedName>
        <fullName evidence="1">Uncharacterized protein</fullName>
    </submittedName>
</protein>
<proteinExistence type="predicted"/>
<sequence length="75" mass="8699">MACKYVPHYLSILFVCLWTHSRNVEHVCIHLKIPAKPTYGLLYQPYEEKSSCLSPSEDGYPPAHFDVSAHYQQLF</sequence>
<dbReference type="Proteomes" id="UP001386955">
    <property type="component" value="Unassembled WGS sequence"/>
</dbReference>
<reference evidence="1 2" key="1">
    <citation type="submission" date="2024-01" db="EMBL/GenBank/DDBJ databases">
        <title>The genomes of 5 underutilized Papilionoideae crops provide insights into root nodulation and disease resistanc.</title>
        <authorList>
            <person name="Jiang F."/>
        </authorList>
    </citation>
    <scope>NUCLEOTIDE SEQUENCE [LARGE SCALE GENOMIC DNA]</scope>
    <source>
        <strain evidence="1">DUOXIRENSHENG_FW03</strain>
        <tissue evidence="1">Leaves</tissue>
    </source>
</reference>
<gene>
    <name evidence="1" type="ORF">VNO78_05339</name>
</gene>